<dbReference type="PANTHER" id="PTHR47093">
    <property type="entry name" value="PROTEIN JSN1-RELATED"/>
    <property type="match status" value="1"/>
</dbReference>
<dbReference type="AlphaFoldDB" id="A0A433PJY9"/>
<dbReference type="Proteomes" id="UP000274822">
    <property type="component" value="Unassembled WGS sequence"/>
</dbReference>
<feature type="region of interest" description="Disordered" evidence="2">
    <location>
        <begin position="452"/>
        <end position="496"/>
    </location>
</feature>
<evidence type="ECO:0000313" key="5">
    <source>
        <dbReference type="Proteomes" id="UP000274822"/>
    </source>
</evidence>
<dbReference type="InterPro" id="IPR012677">
    <property type="entry name" value="Nucleotide-bd_a/b_plait_sf"/>
</dbReference>
<dbReference type="Gene3D" id="3.30.70.330">
    <property type="match status" value="1"/>
</dbReference>
<dbReference type="SMART" id="SM00360">
    <property type="entry name" value="RRM"/>
    <property type="match status" value="1"/>
</dbReference>
<dbReference type="PANTHER" id="PTHR47093:SF1">
    <property type="entry name" value="PROTEIN JSN1-RELATED"/>
    <property type="match status" value="1"/>
</dbReference>
<reference evidence="4 5" key="1">
    <citation type="journal article" date="2018" name="New Phytol.">
        <title>Phylogenomics of Endogonaceae and evolution of mycorrhizas within Mucoromycota.</title>
        <authorList>
            <person name="Chang Y."/>
            <person name="Desiro A."/>
            <person name="Na H."/>
            <person name="Sandor L."/>
            <person name="Lipzen A."/>
            <person name="Clum A."/>
            <person name="Barry K."/>
            <person name="Grigoriev I.V."/>
            <person name="Martin F.M."/>
            <person name="Stajich J.E."/>
            <person name="Smith M.E."/>
            <person name="Bonito G."/>
            <person name="Spatafora J.W."/>
        </authorList>
    </citation>
    <scope>NUCLEOTIDE SEQUENCE [LARGE SCALE GENOMIC DNA]</scope>
    <source>
        <strain evidence="4 5">AD002</strain>
    </source>
</reference>
<dbReference type="InterPro" id="IPR035979">
    <property type="entry name" value="RBD_domain_sf"/>
</dbReference>
<keyword evidence="5" id="KW-1185">Reference proteome</keyword>
<feature type="domain" description="RRM" evidence="3">
    <location>
        <begin position="496"/>
        <end position="571"/>
    </location>
</feature>
<feature type="compositionally biased region" description="Polar residues" evidence="2">
    <location>
        <begin position="457"/>
        <end position="479"/>
    </location>
</feature>
<proteinExistence type="predicted"/>
<keyword evidence="1" id="KW-0694">RNA-binding</keyword>
<dbReference type="InterPro" id="IPR052645">
    <property type="entry name" value="Pumilio_domain_protein"/>
</dbReference>
<feature type="region of interest" description="Disordered" evidence="2">
    <location>
        <begin position="196"/>
        <end position="272"/>
    </location>
</feature>
<feature type="region of interest" description="Disordered" evidence="2">
    <location>
        <begin position="286"/>
        <end position="325"/>
    </location>
</feature>
<gene>
    <name evidence="4" type="ORF">BC938DRAFT_476151</name>
</gene>
<dbReference type="CDD" id="cd00590">
    <property type="entry name" value="RRM_SF"/>
    <property type="match status" value="1"/>
</dbReference>
<feature type="region of interest" description="Disordered" evidence="2">
    <location>
        <begin position="151"/>
        <end position="178"/>
    </location>
</feature>
<dbReference type="InterPro" id="IPR000504">
    <property type="entry name" value="RRM_dom"/>
</dbReference>
<evidence type="ECO:0000256" key="1">
    <source>
        <dbReference type="PROSITE-ProRule" id="PRU00176"/>
    </source>
</evidence>
<dbReference type="GO" id="GO:0003723">
    <property type="term" value="F:RNA binding"/>
    <property type="evidence" value="ECO:0007669"/>
    <property type="project" value="UniProtKB-UniRule"/>
</dbReference>
<protein>
    <recommendedName>
        <fullName evidence="3">RRM domain-containing protein</fullName>
    </recommendedName>
</protein>
<feature type="compositionally biased region" description="Low complexity" evidence="2">
    <location>
        <begin position="298"/>
        <end position="312"/>
    </location>
</feature>
<evidence type="ECO:0000256" key="2">
    <source>
        <dbReference type="SAM" id="MobiDB-lite"/>
    </source>
</evidence>
<feature type="compositionally biased region" description="Polar residues" evidence="2">
    <location>
        <begin position="60"/>
        <end position="70"/>
    </location>
</feature>
<dbReference type="PROSITE" id="PS50102">
    <property type="entry name" value="RRM"/>
    <property type="match status" value="1"/>
</dbReference>
<feature type="compositionally biased region" description="Low complexity" evidence="2">
    <location>
        <begin position="151"/>
        <end position="171"/>
    </location>
</feature>
<dbReference type="SUPFAM" id="SSF54928">
    <property type="entry name" value="RNA-binding domain, RBD"/>
    <property type="match status" value="1"/>
</dbReference>
<dbReference type="EMBL" id="RBNJ01022733">
    <property type="protein sequence ID" value="RUS17826.1"/>
    <property type="molecule type" value="Genomic_DNA"/>
</dbReference>
<comment type="caution">
    <text evidence="4">The sequence shown here is derived from an EMBL/GenBank/DDBJ whole genome shotgun (WGS) entry which is preliminary data.</text>
</comment>
<feature type="compositionally biased region" description="Low complexity" evidence="2">
    <location>
        <begin position="480"/>
        <end position="495"/>
    </location>
</feature>
<dbReference type="Pfam" id="PF00076">
    <property type="entry name" value="RRM_1"/>
    <property type="match status" value="1"/>
</dbReference>
<evidence type="ECO:0000313" key="4">
    <source>
        <dbReference type="EMBL" id="RUS17826.1"/>
    </source>
</evidence>
<sequence length="587" mass="62566">MTSRSPEVSGHDHPSSYASAAAGSTSPPDRNRFFSKRGLDFSTDESMPAFRSGALPPPTTSINTSFSNSQRLHEPPPTPTSSLEFLKRSVENAKSAKASVPIITTTATNGILTAEASRPFPMLRRARADTMPSQSSAFPYTASHSSSMLSLTSLSSSNNSSSNLLSPPTNSITRHRSGSLTLPSASISGAFGPSIFSTSWMDQGREDNNPPQTQPPPTPTTDQLLRDDSSNTIVRTLVSLGLDDDRDAPPTPVSAPSSNSDMRLPIDLPPRPLMSANRFRSYSVSAAQNYPDTPPDSSPSTPTSTTDPSSSSRLLPPVGSSLHHYFHQTSNRPRAISLGMLDYSNNDAFIPPALRALSQSTLGGASSSLREEIRDDEMDQEDASAIALGNALRNSLNSGDLLGMMVNGYNDGSGKRADRVPPGLAAHSRSQSMQSIAEMEVAQGYGTVGDYSEDLSPYTSPTQDHSRLSSSTAPSNLHVNNSNTGGTSPSSQTPTRSLWIGNVDPTLTNNELMQLFSPFGQIESLRLLPDKECAFVNFTRVDDAVRAREEIMGRMGGRVGNCVVRVGFGKAEVGVPDAAVMQPTRAL</sequence>
<name>A0A433PJY9_9FUNG</name>
<accession>A0A433PJY9</accession>
<dbReference type="GO" id="GO:0000288">
    <property type="term" value="P:nuclear-transcribed mRNA catabolic process, deadenylation-dependent decay"/>
    <property type="evidence" value="ECO:0007669"/>
    <property type="project" value="TreeGrafter"/>
</dbReference>
<feature type="non-terminal residue" evidence="4">
    <location>
        <position position="587"/>
    </location>
</feature>
<feature type="region of interest" description="Disordered" evidence="2">
    <location>
        <begin position="1"/>
        <end position="82"/>
    </location>
</feature>
<feature type="compositionally biased region" description="Low complexity" evidence="2">
    <location>
        <begin position="15"/>
        <end position="28"/>
    </location>
</feature>
<evidence type="ECO:0000259" key="3">
    <source>
        <dbReference type="PROSITE" id="PS50102"/>
    </source>
</evidence>
<organism evidence="4 5">
    <name type="scientific">Jimgerdemannia flammicorona</name>
    <dbReference type="NCBI Taxonomy" id="994334"/>
    <lineage>
        <taxon>Eukaryota</taxon>
        <taxon>Fungi</taxon>
        <taxon>Fungi incertae sedis</taxon>
        <taxon>Mucoromycota</taxon>
        <taxon>Mucoromycotina</taxon>
        <taxon>Endogonomycetes</taxon>
        <taxon>Endogonales</taxon>
        <taxon>Endogonaceae</taxon>
        <taxon>Jimgerdemannia</taxon>
    </lineage>
</organism>